<dbReference type="InterPro" id="IPR036388">
    <property type="entry name" value="WH-like_DNA-bd_sf"/>
</dbReference>
<dbReference type="FunFam" id="1.10.10.10:FF:000056">
    <property type="entry name" value="IclR family transcriptional regulator"/>
    <property type="match status" value="1"/>
</dbReference>
<feature type="domain" description="IclR-ED" evidence="8">
    <location>
        <begin position="67"/>
        <end position="251"/>
    </location>
</feature>
<dbReference type="InterPro" id="IPR029016">
    <property type="entry name" value="GAF-like_dom_sf"/>
</dbReference>
<evidence type="ECO:0000259" key="7">
    <source>
        <dbReference type="PROSITE" id="PS51077"/>
    </source>
</evidence>
<evidence type="ECO:0000256" key="6">
    <source>
        <dbReference type="ARBA" id="ARBA00070406"/>
    </source>
</evidence>
<reference evidence="9 10" key="1">
    <citation type="submission" date="2019-06" db="EMBL/GenBank/DDBJ databases">
        <title>Whole genome shotgun sequence of Pseudonocardia hydrocarbonoxydans NBRC 14498.</title>
        <authorList>
            <person name="Hosoyama A."/>
            <person name="Uohara A."/>
            <person name="Ohji S."/>
            <person name="Ichikawa N."/>
        </authorList>
    </citation>
    <scope>NUCLEOTIDE SEQUENCE [LARGE SCALE GENOMIC DNA]</scope>
    <source>
        <strain evidence="9 10">NBRC 14498</strain>
    </source>
</reference>
<dbReference type="PANTHER" id="PTHR30136">
    <property type="entry name" value="HELIX-TURN-HELIX TRANSCRIPTIONAL REGULATOR, ICLR FAMILY"/>
    <property type="match status" value="1"/>
</dbReference>
<evidence type="ECO:0000256" key="5">
    <source>
        <dbReference type="ARBA" id="ARBA00058938"/>
    </source>
</evidence>
<keyword evidence="3" id="KW-0238">DNA-binding</keyword>
<dbReference type="Pfam" id="PF09339">
    <property type="entry name" value="HTH_IclR"/>
    <property type="match status" value="1"/>
</dbReference>
<dbReference type="GO" id="GO:0006071">
    <property type="term" value="P:glycerol metabolic process"/>
    <property type="evidence" value="ECO:0007669"/>
    <property type="project" value="UniProtKB-KW"/>
</dbReference>
<organism evidence="9 10">
    <name type="scientific">Pseudonocardia hydrocarbonoxydans</name>
    <dbReference type="NCBI Taxonomy" id="76726"/>
    <lineage>
        <taxon>Bacteria</taxon>
        <taxon>Bacillati</taxon>
        <taxon>Actinomycetota</taxon>
        <taxon>Actinomycetes</taxon>
        <taxon>Pseudonocardiales</taxon>
        <taxon>Pseudonocardiaceae</taxon>
        <taxon>Pseudonocardia</taxon>
    </lineage>
</organism>
<dbReference type="GO" id="GO:0045892">
    <property type="term" value="P:negative regulation of DNA-templated transcription"/>
    <property type="evidence" value="ECO:0007669"/>
    <property type="project" value="TreeGrafter"/>
</dbReference>
<dbReference type="InterPro" id="IPR014757">
    <property type="entry name" value="Tscrpt_reg_IclR_C"/>
</dbReference>
<sequence length="254" mass="26195">MPGSIQSIERAAAMLRLLGSTGRSLGINEIAAALDLPRPTAHGIVRTLREVGFVEQDPSARYVLGSALRELGSGGWDRHDLRARAMNWADSLAGSTGLAVELGVPDGPAVRLVHHVFRPDGTPQSIRTGDERPLHATAVGKCLLAFAPVATPPPRELVLTRYTGRTCVTVAALEAHLAVARRRGWAGDSGECEPGLGGAAAALRGSGGLVAGAIAVVGPVEELFGLGGELRPAVAVHLVTAAREISASLVEGTP</sequence>
<dbReference type="GO" id="GO:0003700">
    <property type="term" value="F:DNA-binding transcription factor activity"/>
    <property type="evidence" value="ECO:0007669"/>
    <property type="project" value="TreeGrafter"/>
</dbReference>
<evidence type="ECO:0000259" key="8">
    <source>
        <dbReference type="PROSITE" id="PS51078"/>
    </source>
</evidence>
<dbReference type="Gene3D" id="3.30.450.40">
    <property type="match status" value="1"/>
</dbReference>
<dbReference type="InterPro" id="IPR036390">
    <property type="entry name" value="WH_DNA-bd_sf"/>
</dbReference>
<evidence type="ECO:0000256" key="2">
    <source>
        <dbReference type="ARBA" id="ARBA00023015"/>
    </source>
</evidence>
<keyword evidence="10" id="KW-1185">Reference proteome</keyword>
<dbReference type="GO" id="GO:0003677">
    <property type="term" value="F:DNA binding"/>
    <property type="evidence" value="ECO:0007669"/>
    <property type="project" value="UniProtKB-KW"/>
</dbReference>
<keyword evidence="4" id="KW-0804">Transcription</keyword>
<proteinExistence type="predicted"/>
<dbReference type="InterPro" id="IPR050707">
    <property type="entry name" value="HTH_MetabolicPath_Reg"/>
</dbReference>
<dbReference type="PANTHER" id="PTHR30136:SF24">
    <property type="entry name" value="HTH-TYPE TRANSCRIPTIONAL REPRESSOR ALLR"/>
    <property type="match status" value="1"/>
</dbReference>
<dbReference type="SUPFAM" id="SSF46785">
    <property type="entry name" value="Winged helix' DNA-binding domain"/>
    <property type="match status" value="1"/>
</dbReference>
<accession>A0A4Y3WNP5</accession>
<dbReference type="EMBL" id="BJNG01000012">
    <property type="protein sequence ID" value="GEC18966.1"/>
    <property type="molecule type" value="Genomic_DNA"/>
</dbReference>
<name>A0A4Y3WNP5_9PSEU</name>
<evidence type="ECO:0000256" key="1">
    <source>
        <dbReference type="ARBA" id="ARBA00022798"/>
    </source>
</evidence>
<gene>
    <name evidence="9" type="ORF">PHY01_12490</name>
</gene>
<dbReference type="Proteomes" id="UP000320338">
    <property type="component" value="Unassembled WGS sequence"/>
</dbReference>
<evidence type="ECO:0000313" key="10">
    <source>
        <dbReference type="Proteomes" id="UP000320338"/>
    </source>
</evidence>
<keyword evidence="2" id="KW-0805">Transcription regulation</keyword>
<dbReference type="InterPro" id="IPR005471">
    <property type="entry name" value="Tscrpt_reg_IclR_N"/>
</dbReference>
<evidence type="ECO:0000256" key="3">
    <source>
        <dbReference type="ARBA" id="ARBA00023125"/>
    </source>
</evidence>
<dbReference type="OrthoDB" id="4474604at2"/>
<dbReference type="PROSITE" id="PS51077">
    <property type="entry name" value="HTH_ICLR"/>
    <property type="match status" value="1"/>
</dbReference>
<protein>
    <recommendedName>
        <fullName evidence="6">Glycerol operon regulatory protein</fullName>
    </recommendedName>
</protein>
<dbReference type="Pfam" id="PF01614">
    <property type="entry name" value="IclR_C"/>
    <property type="match status" value="1"/>
</dbReference>
<dbReference type="RefSeq" id="WP_141277572.1">
    <property type="nucleotide sequence ID" value="NZ_BAAARZ010000001.1"/>
</dbReference>
<dbReference type="AlphaFoldDB" id="A0A4Y3WNP5"/>
<dbReference type="SUPFAM" id="SSF55781">
    <property type="entry name" value="GAF domain-like"/>
    <property type="match status" value="1"/>
</dbReference>
<comment type="caution">
    <text evidence="9">The sequence shown here is derived from an EMBL/GenBank/DDBJ whole genome shotgun (WGS) entry which is preliminary data.</text>
</comment>
<dbReference type="SMART" id="SM00346">
    <property type="entry name" value="HTH_ICLR"/>
    <property type="match status" value="1"/>
</dbReference>
<evidence type="ECO:0000256" key="4">
    <source>
        <dbReference type="ARBA" id="ARBA00023163"/>
    </source>
</evidence>
<comment type="function">
    <text evidence="5">May be an activator protein for the gylABX operon.</text>
</comment>
<feature type="domain" description="HTH iclR-type" evidence="7">
    <location>
        <begin position="5"/>
        <end position="66"/>
    </location>
</feature>
<dbReference type="Gene3D" id="1.10.10.10">
    <property type="entry name" value="Winged helix-like DNA-binding domain superfamily/Winged helix DNA-binding domain"/>
    <property type="match status" value="1"/>
</dbReference>
<dbReference type="PROSITE" id="PS51078">
    <property type="entry name" value="ICLR_ED"/>
    <property type="match status" value="1"/>
</dbReference>
<evidence type="ECO:0000313" key="9">
    <source>
        <dbReference type="EMBL" id="GEC18966.1"/>
    </source>
</evidence>
<keyword evidence="1" id="KW-0319">Glycerol metabolism</keyword>